<dbReference type="Pfam" id="PF00561">
    <property type="entry name" value="Abhydrolase_1"/>
    <property type="match status" value="1"/>
</dbReference>
<dbReference type="InterPro" id="IPR029058">
    <property type="entry name" value="AB_hydrolase_fold"/>
</dbReference>
<dbReference type="Proteomes" id="UP000598120">
    <property type="component" value="Unassembled WGS sequence"/>
</dbReference>
<dbReference type="GO" id="GO:0016787">
    <property type="term" value="F:hydrolase activity"/>
    <property type="evidence" value="ECO:0007669"/>
    <property type="project" value="UniProtKB-KW"/>
</dbReference>
<reference evidence="3 4" key="1">
    <citation type="journal article" date="2014" name="Int. J. Syst. Evol. Microbiol.">
        <title>Complete genome sequence of Corynebacterium casei LMG S-19264T (=DSM 44701T), isolated from a smear-ripened cheese.</title>
        <authorList>
            <consortium name="US DOE Joint Genome Institute (JGI-PGF)"/>
            <person name="Walter F."/>
            <person name="Albersmeier A."/>
            <person name="Kalinowski J."/>
            <person name="Ruckert C."/>
        </authorList>
    </citation>
    <scope>NUCLEOTIDE SEQUENCE [LARGE SCALE GENOMIC DNA]</scope>
    <source>
        <strain evidence="3 4">CGMCC 1.15295</strain>
    </source>
</reference>
<feature type="chain" id="PRO_5035310086" evidence="1">
    <location>
        <begin position="21"/>
        <end position="477"/>
    </location>
</feature>
<proteinExistence type="predicted"/>
<keyword evidence="1" id="KW-0732">Signal</keyword>
<dbReference type="Gene3D" id="3.40.50.1820">
    <property type="entry name" value="alpha/beta hydrolase"/>
    <property type="match status" value="1"/>
</dbReference>
<accession>A0A8J2TUC4</accession>
<keyword evidence="4" id="KW-1185">Reference proteome</keyword>
<comment type="caution">
    <text evidence="3">The sequence shown here is derived from an EMBL/GenBank/DDBJ whole genome shotgun (WGS) entry which is preliminary data.</text>
</comment>
<dbReference type="PANTHER" id="PTHR43798:SF27">
    <property type="entry name" value="HYDROLASE ALPHA_BETA HYDROLASE FOLD FAMILY"/>
    <property type="match status" value="1"/>
</dbReference>
<keyword evidence="3" id="KW-0378">Hydrolase</keyword>
<dbReference type="EMBL" id="BMIC01000009">
    <property type="protein sequence ID" value="GFZ93815.1"/>
    <property type="molecule type" value="Genomic_DNA"/>
</dbReference>
<evidence type="ECO:0000313" key="3">
    <source>
        <dbReference type="EMBL" id="GFZ93815.1"/>
    </source>
</evidence>
<organism evidence="3 4">
    <name type="scientific">Aquaticitalea lipolytica</name>
    <dbReference type="NCBI Taxonomy" id="1247562"/>
    <lineage>
        <taxon>Bacteria</taxon>
        <taxon>Pseudomonadati</taxon>
        <taxon>Bacteroidota</taxon>
        <taxon>Flavobacteriia</taxon>
        <taxon>Flavobacteriales</taxon>
        <taxon>Flavobacteriaceae</taxon>
        <taxon>Aquaticitalea</taxon>
    </lineage>
</organism>
<feature type="signal peptide" evidence="1">
    <location>
        <begin position="1"/>
        <end position="20"/>
    </location>
</feature>
<protein>
    <submittedName>
        <fullName evidence="3">Alpha/beta hydrolase</fullName>
    </submittedName>
</protein>
<dbReference type="AlphaFoldDB" id="A0A8J2TUC4"/>
<evidence type="ECO:0000313" key="4">
    <source>
        <dbReference type="Proteomes" id="UP000598120"/>
    </source>
</evidence>
<dbReference type="SUPFAM" id="SSF53474">
    <property type="entry name" value="alpha/beta-Hydrolases"/>
    <property type="match status" value="1"/>
</dbReference>
<dbReference type="RefSeq" id="WP_188606954.1">
    <property type="nucleotide sequence ID" value="NZ_BMIC01000009.1"/>
</dbReference>
<sequence length="477" mass="54695">MKKKYFILLPFLLCFLYLSAQNLELKHIDFIDKKGNKIDAEFGQFYVLENRGGLSESKKLKISFVRFKSTNPRPKSPIVYLAGGPGGSGIETAKGERFSLFMKLRETSDVILLDQRGVGQSNILSKCPYYAEFSQYNAIEKQEYLSKTISNIQKCVDFWKSEGQDLEAYNTSENANDIDDLRKILGVDKISLIGISYGSHLAIEYIKRFEKNLDKVVLASIEGPDETIKYPKDTEKFVNKICFLAKDNYGFLPKYPDLKNKILKVHEALNKQFKVIPFTNKEGIKDSVAISNFELQGIITNFYLKNPEEQRKLPALYTKMYNEDFSDIVQYAILVKKYARTINPMSFSMDMSSHISDERNLKISKQISESIYGTSLNFLYYEWMNSIDFKHLPDSFRKLEPNSVNTLLLSGDLDGRTYVSSAKKIAKKFKNGKHIIIENGGHDSFLTSETVGRLVSDFFKNIKTDDRKIKLPTIPFI</sequence>
<feature type="domain" description="AB hydrolase-1" evidence="2">
    <location>
        <begin position="77"/>
        <end position="447"/>
    </location>
</feature>
<evidence type="ECO:0000256" key="1">
    <source>
        <dbReference type="SAM" id="SignalP"/>
    </source>
</evidence>
<dbReference type="InterPro" id="IPR050266">
    <property type="entry name" value="AB_hydrolase_sf"/>
</dbReference>
<dbReference type="GO" id="GO:0016020">
    <property type="term" value="C:membrane"/>
    <property type="evidence" value="ECO:0007669"/>
    <property type="project" value="TreeGrafter"/>
</dbReference>
<evidence type="ECO:0000259" key="2">
    <source>
        <dbReference type="Pfam" id="PF00561"/>
    </source>
</evidence>
<dbReference type="InterPro" id="IPR000073">
    <property type="entry name" value="AB_hydrolase_1"/>
</dbReference>
<dbReference type="PANTHER" id="PTHR43798">
    <property type="entry name" value="MONOACYLGLYCEROL LIPASE"/>
    <property type="match status" value="1"/>
</dbReference>
<name>A0A8J2TUC4_9FLAO</name>
<gene>
    <name evidence="3" type="ORF">GCM10011531_27190</name>
</gene>